<evidence type="ECO:0000313" key="3">
    <source>
        <dbReference type="EMBL" id="CAA6810331.1"/>
    </source>
</evidence>
<name>A0A6S6ST34_9BACT</name>
<sequence length="127" mass="14269">MNNKLTDKQSRFVEEYLVDLNATAAAKRAGYSKKTAQRIGSENLSKPLIAAAIKEKQDEVSKSIDITREELLMDLRMIKDENKGKAEYPPHALKAIELITRMLGYNAADKSEIKISGEQPLFLDNDD</sequence>
<dbReference type="AlphaFoldDB" id="A0A6S6ST34"/>
<evidence type="ECO:0008006" key="4">
    <source>
        <dbReference type="Google" id="ProtNLM"/>
    </source>
</evidence>
<evidence type="ECO:0000256" key="2">
    <source>
        <dbReference type="ARBA" id="ARBA00023219"/>
    </source>
</evidence>
<gene>
    <name evidence="3" type="ORF">HELGO_WM16075</name>
</gene>
<dbReference type="InterPro" id="IPR052404">
    <property type="entry name" value="SPP1-like_terminase"/>
</dbReference>
<protein>
    <recommendedName>
        <fullName evidence="4">Terminase small subunit</fullName>
    </recommendedName>
</protein>
<dbReference type="InterPro" id="IPR005335">
    <property type="entry name" value="Terminase_ssu"/>
</dbReference>
<dbReference type="InterPro" id="IPR038713">
    <property type="entry name" value="Terminase_Gp1_N_sf"/>
</dbReference>
<dbReference type="Gene3D" id="1.10.10.1400">
    <property type="entry name" value="Terminase, small subunit, N-terminal DNA-binding domain, HTH motif"/>
    <property type="match status" value="1"/>
</dbReference>
<dbReference type="Pfam" id="PF03592">
    <property type="entry name" value="Terminase_2"/>
    <property type="match status" value="1"/>
</dbReference>
<evidence type="ECO:0000256" key="1">
    <source>
        <dbReference type="ARBA" id="ARBA00022612"/>
    </source>
</evidence>
<reference evidence="3" key="1">
    <citation type="submission" date="2020-01" db="EMBL/GenBank/DDBJ databases">
        <authorList>
            <person name="Meier V. D."/>
            <person name="Meier V D."/>
        </authorList>
    </citation>
    <scope>NUCLEOTIDE SEQUENCE</scope>
    <source>
        <strain evidence="3">HLG_WM_MAG_03</strain>
    </source>
</reference>
<dbReference type="EMBL" id="CACVAR010000201">
    <property type="protein sequence ID" value="CAA6810331.1"/>
    <property type="molecule type" value="Genomic_DNA"/>
</dbReference>
<keyword evidence="1" id="KW-1188">Viral release from host cell</keyword>
<dbReference type="PANTHER" id="PTHR41328">
    <property type="entry name" value="TERMINASE SMALL SUBUNIT-RELATED"/>
    <property type="match status" value="1"/>
</dbReference>
<proteinExistence type="predicted"/>
<organism evidence="3">
    <name type="scientific">uncultured Sulfurovum sp</name>
    <dbReference type="NCBI Taxonomy" id="269237"/>
    <lineage>
        <taxon>Bacteria</taxon>
        <taxon>Pseudomonadati</taxon>
        <taxon>Campylobacterota</taxon>
        <taxon>Epsilonproteobacteria</taxon>
        <taxon>Campylobacterales</taxon>
        <taxon>Sulfurovaceae</taxon>
        <taxon>Sulfurovum</taxon>
        <taxon>environmental samples</taxon>
    </lineage>
</organism>
<dbReference type="GO" id="GO:0051276">
    <property type="term" value="P:chromosome organization"/>
    <property type="evidence" value="ECO:0007669"/>
    <property type="project" value="InterPro"/>
</dbReference>
<accession>A0A6S6ST34</accession>
<keyword evidence="2" id="KW-0231">Viral genome packaging</keyword>
<dbReference type="PANTHER" id="PTHR41328:SF2">
    <property type="entry name" value="TERMINASE SMALL SUBUNIT"/>
    <property type="match status" value="1"/>
</dbReference>